<name>A0AAU7NUQ7_9GAMM</name>
<dbReference type="Proteomes" id="UP001225378">
    <property type="component" value="Chromosome"/>
</dbReference>
<feature type="transmembrane region" description="Helical" evidence="1">
    <location>
        <begin position="101"/>
        <end position="119"/>
    </location>
</feature>
<gene>
    <name evidence="2" type="ORF">Q9L42_000955</name>
</gene>
<organism evidence="2 3">
    <name type="scientific">Methylomarinum roseum</name>
    <dbReference type="NCBI Taxonomy" id="3067653"/>
    <lineage>
        <taxon>Bacteria</taxon>
        <taxon>Pseudomonadati</taxon>
        <taxon>Pseudomonadota</taxon>
        <taxon>Gammaproteobacteria</taxon>
        <taxon>Methylococcales</taxon>
        <taxon>Methylococcaceae</taxon>
        <taxon>Methylomarinum</taxon>
    </lineage>
</organism>
<protein>
    <submittedName>
        <fullName evidence="2">Uncharacterized protein</fullName>
    </submittedName>
</protein>
<proteinExistence type="predicted"/>
<keyword evidence="1" id="KW-0812">Transmembrane</keyword>
<reference evidence="2 3" key="1">
    <citation type="journal article" date="2024" name="Microbiology">
        <title>Methylomarinum rosea sp. nov., a novel halophilic methanotrophic bacterium from the hypersaline Lake Elton.</title>
        <authorList>
            <person name="Suleimanov R.Z."/>
            <person name="Oshkin I.Y."/>
            <person name="Danilova O.V."/>
            <person name="Suzina N.E."/>
            <person name="Dedysh S.N."/>
        </authorList>
    </citation>
    <scope>NUCLEOTIDE SEQUENCE [LARGE SCALE GENOMIC DNA]</scope>
    <source>
        <strain evidence="2 3">Ch1-1</strain>
    </source>
</reference>
<accession>A0AAU7NUQ7</accession>
<keyword evidence="1" id="KW-0472">Membrane</keyword>
<evidence type="ECO:0000313" key="2">
    <source>
        <dbReference type="EMBL" id="XBS20731.1"/>
    </source>
</evidence>
<dbReference type="RefSeq" id="WP_305906493.1">
    <property type="nucleotide sequence ID" value="NZ_CP157743.1"/>
</dbReference>
<evidence type="ECO:0000256" key="1">
    <source>
        <dbReference type="SAM" id="Phobius"/>
    </source>
</evidence>
<evidence type="ECO:0000313" key="3">
    <source>
        <dbReference type="Proteomes" id="UP001225378"/>
    </source>
</evidence>
<feature type="transmembrane region" description="Helical" evidence="1">
    <location>
        <begin position="21"/>
        <end position="45"/>
    </location>
</feature>
<dbReference type="EMBL" id="CP157743">
    <property type="protein sequence ID" value="XBS20731.1"/>
    <property type="molecule type" value="Genomic_DNA"/>
</dbReference>
<dbReference type="KEGG" id="mech:Q9L42_000955"/>
<dbReference type="AlphaFoldDB" id="A0AAU7NUQ7"/>
<sequence>MFVYSLPLFFYRIEALTPLEFLLLALMIGGLLWVSAPEPTAGIAVTEDKGGFRHYLLQAWLGRMALWRMFWPFFLVLNLLLYVVDTLAISGEFTVSSWDDVYFVLFTPVVFWTLCVWRNSANCRFRIWAALARLMTLAVYFEYGLKLLIRMDYPRIFFNCHEFLFDYAVCF</sequence>
<feature type="transmembrane region" description="Helical" evidence="1">
    <location>
        <begin position="65"/>
        <end position="89"/>
    </location>
</feature>
<keyword evidence="1" id="KW-1133">Transmembrane helix</keyword>
<keyword evidence="3" id="KW-1185">Reference proteome</keyword>
<feature type="transmembrane region" description="Helical" evidence="1">
    <location>
        <begin position="125"/>
        <end position="145"/>
    </location>
</feature>